<sequence length="81" mass="8443">MPPTQAIASTVPRISVGGAWLRGNRFVTADPQAWIPIGASLRVAFRLQDGIQASQFGQVGAMVGQSQSKTGTAAGFQVDDV</sequence>
<gene>
    <name evidence="1" type="ORF">K227x_48250</name>
</gene>
<dbReference type="AlphaFoldDB" id="A0A517NH09"/>
<dbReference type="EMBL" id="CP036525">
    <property type="protein sequence ID" value="QDT06415.1"/>
    <property type="molecule type" value="Genomic_DNA"/>
</dbReference>
<dbReference type="Proteomes" id="UP000318538">
    <property type="component" value="Chromosome"/>
</dbReference>
<reference evidence="1 2" key="1">
    <citation type="submission" date="2019-02" db="EMBL/GenBank/DDBJ databases">
        <title>Deep-cultivation of Planctomycetes and their phenomic and genomic characterization uncovers novel biology.</title>
        <authorList>
            <person name="Wiegand S."/>
            <person name="Jogler M."/>
            <person name="Boedeker C."/>
            <person name="Pinto D."/>
            <person name="Vollmers J."/>
            <person name="Rivas-Marin E."/>
            <person name="Kohn T."/>
            <person name="Peeters S.H."/>
            <person name="Heuer A."/>
            <person name="Rast P."/>
            <person name="Oberbeckmann S."/>
            <person name="Bunk B."/>
            <person name="Jeske O."/>
            <person name="Meyerdierks A."/>
            <person name="Storesund J.E."/>
            <person name="Kallscheuer N."/>
            <person name="Luecker S."/>
            <person name="Lage O.M."/>
            <person name="Pohl T."/>
            <person name="Merkel B.J."/>
            <person name="Hornburger P."/>
            <person name="Mueller R.-W."/>
            <person name="Bruemmer F."/>
            <person name="Labrenz M."/>
            <person name="Spormann A.M."/>
            <person name="Op den Camp H."/>
            <person name="Overmann J."/>
            <person name="Amann R."/>
            <person name="Jetten M.S.M."/>
            <person name="Mascher T."/>
            <person name="Medema M.H."/>
            <person name="Devos D.P."/>
            <person name="Kaster A.-K."/>
            <person name="Ovreas L."/>
            <person name="Rohde M."/>
            <person name="Galperin M.Y."/>
            <person name="Jogler C."/>
        </authorList>
    </citation>
    <scope>NUCLEOTIDE SEQUENCE [LARGE SCALE GENOMIC DNA]</scope>
    <source>
        <strain evidence="1 2">K22_7</strain>
    </source>
</reference>
<accession>A0A517NH09</accession>
<organism evidence="1 2">
    <name type="scientific">Rubripirellula lacrimiformis</name>
    <dbReference type="NCBI Taxonomy" id="1930273"/>
    <lineage>
        <taxon>Bacteria</taxon>
        <taxon>Pseudomonadati</taxon>
        <taxon>Planctomycetota</taxon>
        <taxon>Planctomycetia</taxon>
        <taxon>Pirellulales</taxon>
        <taxon>Pirellulaceae</taxon>
        <taxon>Rubripirellula</taxon>
    </lineage>
</organism>
<evidence type="ECO:0000313" key="1">
    <source>
        <dbReference type="EMBL" id="QDT06415.1"/>
    </source>
</evidence>
<keyword evidence="2" id="KW-1185">Reference proteome</keyword>
<evidence type="ECO:0000313" key="2">
    <source>
        <dbReference type="Proteomes" id="UP000318538"/>
    </source>
</evidence>
<protein>
    <submittedName>
        <fullName evidence="1">Uncharacterized protein</fullName>
    </submittedName>
</protein>
<proteinExistence type="predicted"/>
<dbReference type="KEGG" id="rlc:K227x_48250"/>
<name>A0A517NH09_9BACT</name>